<dbReference type="PANTHER" id="PTHR43213">
    <property type="entry name" value="BIFUNCTIONAL DTTP/UTP PYROPHOSPHATASE/METHYLTRANSFERASE PROTEIN-RELATED"/>
    <property type="match status" value="1"/>
</dbReference>
<dbReference type="SUPFAM" id="SSF52972">
    <property type="entry name" value="ITPase-like"/>
    <property type="match status" value="1"/>
</dbReference>
<evidence type="ECO:0000256" key="2">
    <source>
        <dbReference type="ARBA" id="ARBA00022801"/>
    </source>
</evidence>
<dbReference type="GO" id="GO:0036218">
    <property type="term" value="F:dTTP diphosphatase activity"/>
    <property type="evidence" value="ECO:0007669"/>
    <property type="project" value="RHEA"/>
</dbReference>
<name>A0A150RPU9_SORCE</name>
<sequence length="219" mass="22563">MIDDSHPLLLGSGSPRRREILTTLGLPLRVAAAEVDEAGRADEGAAAYLERITLAKLAAALRLQQAAGAGAVLVADTSVILGDSILGKPRDEADARAMLRALSGREHQVWTRFAIAGGGQRPPAPDAAAGSADALHAETITTRVRFRELGEDEVASYAATGEGLDKAGAYAIQGIGAFAVARIEGSYSNVVGLPACEVIAALRATGLLARFPLSPARSS</sequence>
<protein>
    <recommendedName>
        <fullName evidence="4">dTTP/UTP pyrophosphatase</fullName>
        <shortName evidence="4">dTTPase/UTPase</shortName>
        <ecNumber evidence="4">3.6.1.9</ecNumber>
    </recommendedName>
    <alternativeName>
        <fullName evidence="4">Nucleoside triphosphate pyrophosphatase</fullName>
    </alternativeName>
    <alternativeName>
        <fullName evidence="4">Nucleotide pyrophosphatase</fullName>
        <shortName evidence="4">Nucleotide PPase</shortName>
    </alternativeName>
</protein>
<dbReference type="PIRSF" id="PIRSF006305">
    <property type="entry name" value="Maf"/>
    <property type="match status" value="1"/>
</dbReference>
<dbReference type="EMBL" id="JEMB01002353">
    <property type="protein sequence ID" value="KYF81758.1"/>
    <property type="molecule type" value="Genomic_DNA"/>
</dbReference>
<dbReference type="AlphaFoldDB" id="A0A150RPU9"/>
<evidence type="ECO:0000313" key="5">
    <source>
        <dbReference type="EMBL" id="KYF81758.1"/>
    </source>
</evidence>
<comment type="cofactor">
    <cofactor evidence="1 4">
        <name>a divalent metal cation</name>
        <dbReference type="ChEBI" id="CHEBI:60240"/>
    </cofactor>
</comment>
<gene>
    <name evidence="5" type="ORF">BE17_10905</name>
</gene>
<keyword evidence="3 4" id="KW-0546">Nucleotide metabolism</keyword>
<dbReference type="InterPro" id="IPR029001">
    <property type="entry name" value="ITPase-like_fam"/>
</dbReference>
<comment type="catalytic activity">
    <reaction evidence="4">
        <text>UTP + H2O = UMP + diphosphate + H(+)</text>
        <dbReference type="Rhea" id="RHEA:29395"/>
        <dbReference type="ChEBI" id="CHEBI:15377"/>
        <dbReference type="ChEBI" id="CHEBI:15378"/>
        <dbReference type="ChEBI" id="CHEBI:33019"/>
        <dbReference type="ChEBI" id="CHEBI:46398"/>
        <dbReference type="ChEBI" id="CHEBI:57865"/>
        <dbReference type="EC" id="3.6.1.9"/>
    </reaction>
</comment>
<proteinExistence type="inferred from homology"/>
<accession>A0A150RPU9</accession>
<dbReference type="InterPro" id="IPR003697">
    <property type="entry name" value="Maf-like"/>
</dbReference>
<organism evidence="5 6">
    <name type="scientific">Sorangium cellulosum</name>
    <name type="common">Polyangium cellulosum</name>
    <dbReference type="NCBI Taxonomy" id="56"/>
    <lineage>
        <taxon>Bacteria</taxon>
        <taxon>Pseudomonadati</taxon>
        <taxon>Myxococcota</taxon>
        <taxon>Polyangia</taxon>
        <taxon>Polyangiales</taxon>
        <taxon>Polyangiaceae</taxon>
        <taxon>Sorangium</taxon>
    </lineage>
</organism>
<comment type="function">
    <text evidence="4">Nucleoside triphosphate pyrophosphatase that hydrolyzes dTTP and UTP. May have a dual role in cell division arrest and in preventing the incorporation of modified nucleotides into cellular nucleic acids.</text>
</comment>
<evidence type="ECO:0000256" key="1">
    <source>
        <dbReference type="ARBA" id="ARBA00001968"/>
    </source>
</evidence>
<dbReference type="Pfam" id="PF02545">
    <property type="entry name" value="Maf"/>
    <property type="match status" value="1"/>
</dbReference>
<dbReference type="CDD" id="cd00555">
    <property type="entry name" value="Maf"/>
    <property type="match status" value="1"/>
</dbReference>
<dbReference type="Proteomes" id="UP000075635">
    <property type="component" value="Unassembled WGS sequence"/>
</dbReference>
<reference evidence="5 6" key="1">
    <citation type="submission" date="2014-02" db="EMBL/GenBank/DDBJ databases">
        <title>The small core and large imbalanced accessory genome model reveals a collaborative survival strategy of Sorangium cellulosum strains in nature.</title>
        <authorList>
            <person name="Han K."/>
            <person name="Peng R."/>
            <person name="Blom J."/>
            <person name="Li Y.-Z."/>
        </authorList>
    </citation>
    <scope>NUCLEOTIDE SEQUENCE [LARGE SCALE GENOMIC DNA]</scope>
    <source>
        <strain evidence="5 6">So0011-07</strain>
    </source>
</reference>
<evidence type="ECO:0000256" key="3">
    <source>
        <dbReference type="ARBA" id="ARBA00023080"/>
    </source>
</evidence>
<feature type="active site" description="Proton acceptor" evidence="4">
    <location>
        <position position="76"/>
    </location>
</feature>
<dbReference type="Gene3D" id="3.90.950.10">
    <property type="match status" value="1"/>
</dbReference>
<dbReference type="NCBIfam" id="TIGR00172">
    <property type="entry name" value="maf"/>
    <property type="match status" value="1"/>
</dbReference>
<comment type="caution">
    <text evidence="5">The sequence shown here is derived from an EMBL/GenBank/DDBJ whole genome shotgun (WGS) entry which is preliminary data.</text>
</comment>
<keyword evidence="2 4" id="KW-0378">Hydrolase</keyword>
<dbReference type="EC" id="3.6.1.9" evidence="4"/>
<feature type="site" description="Important for substrate specificity" evidence="4">
    <location>
        <position position="16"/>
    </location>
</feature>
<keyword evidence="4" id="KW-0963">Cytoplasm</keyword>
<dbReference type="PANTHER" id="PTHR43213:SF5">
    <property type="entry name" value="BIFUNCTIONAL DTTP_UTP PYROPHOSPHATASE_METHYLTRANSFERASE PROTEIN-RELATED"/>
    <property type="match status" value="1"/>
</dbReference>
<comment type="subcellular location">
    <subcellularLocation>
        <location evidence="4">Cytoplasm</location>
    </subcellularLocation>
</comment>
<evidence type="ECO:0000313" key="6">
    <source>
        <dbReference type="Proteomes" id="UP000075635"/>
    </source>
</evidence>
<dbReference type="GO" id="GO:0009117">
    <property type="term" value="P:nucleotide metabolic process"/>
    <property type="evidence" value="ECO:0007669"/>
    <property type="project" value="UniProtKB-KW"/>
</dbReference>
<feature type="site" description="Important for substrate specificity" evidence="4">
    <location>
        <position position="173"/>
    </location>
</feature>
<dbReference type="HAMAP" id="MF_00528">
    <property type="entry name" value="Maf"/>
    <property type="match status" value="1"/>
</dbReference>
<feature type="site" description="Important for substrate specificity" evidence="4">
    <location>
        <position position="77"/>
    </location>
</feature>
<comment type="similarity">
    <text evidence="4">Belongs to the Maf family. YhdE subfamily.</text>
</comment>
<comment type="catalytic activity">
    <reaction evidence="4">
        <text>dTTP + H2O = dTMP + diphosphate + H(+)</text>
        <dbReference type="Rhea" id="RHEA:28534"/>
        <dbReference type="ChEBI" id="CHEBI:15377"/>
        <dbReference type="ChEBI" id="CHEBI:15378"/>
        <dbReference type="ChEBI" id="CHEBI:33019"/>
        <dbReference type="ChEBI" id="CHEBI:37568"/>
        <dbReference type="ChEBI" id="CHEBI:63528"/>
        <dbReference type="EC" id="3.6.1.9"/>
    </reaction>
</comment>
<comment type="caution">
    <text evidence="4">Lacks conserved residue(s) required for the propagation of feature annotation.</text>
</comment>
<evidence type="ECO:0000256" key="4">
    <source>
        <dbReference type="HAMAP-Rule" id="MF_00528"/>
    </source>
</evidence>
<dbReference type="GO" id="GO:0005737">
    <property type="term" value="C:cytoplasm"/>
    <property type="evidence" value="ECO:0007669"/>
    <property type="project" value="UniProtKB-SubCell"/>
</dbReference>
<dbReference type="GO" id="GO:0036221">
    <property type="term" value="F:UTP diphosphatase activity"/>
    <property type="evidence" value="ECO:0007669"/>
    <property type="project" value="RHEA"/>
</dbReference>